<comment type="caution">
    <text evidence="1">The sequence shown here is derived from an EMBL/GenBank/DDBJ whole genome shotgun (WGS) entry which is preliminary data.</text>
</comment>
<sequence length="102" mass="12102">MSGIHCLVCRNSNFVKGYYDIDSTLNVYPDNSLDTDIDNDICMRTPDRENKYSFRDKYNEIFSYVCEECGYIMSFTEEKKVYSKKEEAAQKQRDSAIQWKDF</sequence>
<dbReference type="Proteomes" id="UP000216475">
    <property type="component" value="Unassembled WGS sequence"/>
</dbReference>
<evidence type="ECO:0000313" key="1">
    <source>
        <dbReference type="EMBL" id="PAE07788.1"/>
    </source>
</evidence>
<proteinExistence type="predicted"/>
<dbReference type="AlphaFoldDB" id="A0A268HD48"/>
<evidence type="ECO:0000313" key="2">
    <source>
        <dbReference type="Proteomes" id="UP000216475"/>
    </source>
</evidence>
<dbReference type="EMBL" id="NPBH01000037">
    <property type="protein sequence ID" value="PAE07788.1"/>
    <property type="molecule type" value="Genomic_DNA"/>
</dbReference>
<gene>
    <name evidence="1" type="ORF">CHI12_09480</name>
</gene>
<reference evidence="1 2" key="1">
    <citation type="submission" date="2017-07" db="EMBL/GenBank/DDBJ databases">
        <title>Isolation and whole genome analysis of endospore-forming bacteria from heroin.</title>
        <authorList>
            <person name="Kalinowski J."/>
            <person name="Ahrens B."/>
            <person name="Al-Dilaimi A."/>
            <person name="Winkler A."/>
            <person name="Wibberg D."/>
            <person name="Schleenbecker U."/>
            <person name="Ruckert C."/>
            <person name="Wolfel R."/>
            <person name="Grass G."/>
        </authorList>
    </citation>
    <scope>NUCLEOTIDE SEQUENCE [LARGE SCALE GENOMIC DNA]</scope>
    <source>
        <strain evidence="1 2">7509</strain>
    </source>
</reference>
<dbReference type="RefSeq" id="WP_095270142.1">
    <property type="nucleotide sequence ID" value="NZ_NPBH01000037.1"/>
</dbReference>
<name>A0A268HD48_9BACI</name>
<organism evidence="1 2">
    <name type="scientific">Terribacillus saccharophilus</name>
    <dbReference type="NCBI Taxonomy" id="361277"/>
    <lineage>
        <taxon>Bacteria</taxon>
        <taxon>Bacillati</taxon>
        <taxon>Bacillota</taxon>
        <taxon>Bacilli</taxon>
        <taxon>Bacillales</taxon>
        <taxon>Bacillaceae</taxon>
        <taxon>Terribacillus</taxon>
    </lineage>
</organism>
<protein>
    <submittedName>
        <fullName evidence="1">Uncharacterized protein</fullName>
    </submittedName>
</protein>
<accession>A0A268HD48</accession>